<dbReference type="InParanoid" id="A0A2J7RIR9"/>
<dbReference type="InterPro" id="IPR022707">
    <property type="entry name" value="Mot1_central_dom"/>
</dbReference>
<sequence length="591" mass="65047">MNKVLASDTHLMASEGKEYDVEEYQGIDVREKLARQRQLLNARLGLDVALRIGMDMSEIFSAEDLTISLETDVSRNDPLRKTVGELVQQEMAQIGMLSSREINRARRKARQAMSKQRSREAGEDGGTSSVGEEPENKKPKLDDGLVEVKPEDLYAAGSLTNGSVPDSTGSWGEAVDWPFENFCDQLCQDLFSPSWEVRHGAATALREVVRVHGRGAGKAADQTKTEMQDCHQQWVEDTSLRLLCVLALDRFGDFVSDQVVAPVRETCAQALGCVLNLMSREGVNGVMKILLQLLTHSEWEARHGGLLGLKYLLAVREDLVSEILPVAFSHILEGLGDPVDDVGAVAASALIPVAAKVVSDLPDQVEVIVHRLWDLLLEQDELAAACNSFMGLLAALLSSPLIHEHMRPQPLTEVVPRLWPFLCHSTSSVRRATLQTLSTLTAQHNVGDGISWTADVLQDALRHIFQRVIVESVPEIQDLAEQVWGNLLRNSRLEDLLVAACPYVSTWLCLTMQPAKLAIDPSQLIQSKSIRDRSTERSVRKPRTLPSLESGGSSGGAKCELKLYVGGSETTPAAVREKNVIRARCMACRML</sequence>
<comment type="caution">
    <text evidence="5">The sequence shown here is derived from an EMBL/GenBank/DDBJ whole genome shotgun (WGS) entry which is preliminary data.</text>
</comment>
<keyword evidence="1" id="KW-0067">ATP-binding</keyword>
<dbReference type="EMBL" id="NEVH01003493">
    <property type="protein sequence ID" value="PNF40722.1"/>
    <property type="molecule type" value="Genomic_DNA"/>
</dbReference>
<dbReference type="SUPFAM" id="SSF48371">
    <property type="entry name" value="ARM repeat"/>
    <property type="match status" value="1"/>
</dbReference>
<dbReference type="PANTHER" id="PTHR36498">
    <property type="entry name" value="TATA-BINDING PROTEIN-ASSOCIATED FACTOR 172"/>
    <property type="match status" value="1"/>
</dbReference>
<dbReference type="FunFam" id="1.25.10.10:FF:000101">
    <property type="entry name" value="TATA-binding protein-associated factor 172 isoform X2"/>
    <property type="match status" value="1"/>
</dbReference>
<name>A0A2J7RIR9_9NEOP</name>
<proteinExistence type="predicted"/>
<dbReference type="OrthoDB" id="10252227at2759"/>
<accession>A0A2J7RIR9</accession>
<organism evidence="5 6">
    <name type="scientific">Cryptotermes secundus</name>
    <dbReference type="NCBI Taxonomy" id="105785"/>
    <lineage>
        <taxon>Eukaryota</taxon>
        <taxon>Metazoa</taxon>
        <taxon>Ecdysozoa</taxon>
        <taxon>Arthropoda</taxon>
        <taxon>Hexapoda</taxon>
        <taxon>Insecta</taxon>
        <taxon>Pterygota</taxon>
        <taxon>Neoptera</taxon>
        <taxon>Polyneoptera</taxon>
        <taxon>Dictyoptera</taxon>
        <taxon>Blattodea</taxon>
        <taxon>Blattoidea</taxon>
        <taxon>Termitoidae</taxon>
        <taxon>Kalotermitidae</taxon>
        <taxon>Cryptotermitinae</taxon>
        <taxon>Cryptotermes</taxon>
    </lineage>
</organism>
<gene>
    <name evidence="5" type="ORF">B7P43_G00683</name>
</gene>
<feature type="compositionally biased region" description="Basic and acidic residues" evidence="3">
    <location>
        <begin position="529"/>
        <end position="539"/>
    </location>
</feature>
<keyword evidence="2" id="KW-0238">DNA-binding</keyword>
<feature type="domain" description="Mot1 central" evidence="4">
    <location>
        <begin position="483"/>
        <end position="591"/>
    </location>
</feature>
<evidence type="ECO:0000313" key="5">
    <source>
        <dbReference type="EMBL" id="PNF40722.1"/>
    </source>
</evidence>
<protein>
    <recommendedName>
        <fullName evidence="4">Mot1 central domain-containing protein</fullName>
    </recommendedName>
</protein>
<dbReference type="PANTHER" id="PTHR36498:SF1">
    <property type="entry name" value="TATA-BINDING PROTEIN-ASSOCIATED FACTOR 172"/>
    <property type="match status" value="1"/>
</dbReference>
<evidence type="ECO:0000256" key="2">
    <source>
        <dbReference type="ARBA" id="ARBA00023125"/>
    </source>
</evidence>
<reference evidence="5 6" key="1">
    <citation type="submission" date="2017-12" db="EMBL/GenBank/DDBJ databases">
        <title>Hemimetabolous genomes reveal molecular basis of termite eusociality.</title>
        <authorList>
            <person name="Harrison M.C."/>
            <person name="Jongepier E."/>
            <person name="Robertson H.M."/>
            <person name="Arning N."/>
            <person name="Bitard-Feildel T."/>
            <person name="Chao H."/>
            <person name="Childers C.P."/>
            <person name="Dinh H."/>
            <person name="Doddapaneni H."/>
            <person name="Dugan S."/>
            <person name="Gowin J."/>
            <person name="Greiner C."/>
            <person name="Han Y."/>
            <person name="Hu H."/>
            <person name="Hughes D.S.T."/>
            <person name="Huylmans A.-K."/>
            <person name="Kemena C."/>
            <person name="Kremer L.P.M."/>
            <person name="Lee S.L."/>
            <person name="Lopez-Ezquerra A."/>
            <person name="Mallet L."/>
            <person name="Monroy-Kuhn J.M."/>
            <person name="Moser A."/>
            <person name="Murali S.C."/>
            <person name="Muzny D.M."/>
            <person name="Otani S."/>
            <person name="Piulachs M.-D."/>
            <person name="Poelchau M."/>
            <person name="Qu J."/>
            <person name="Schaub F."/>
            <person name="Wada-Katsumata A."/>
            <person name="Worley K.C."/>
            <person name="Xie Q."/>
            <person name="Ylla G."/>
            <person name="Poulsen M."/>
            <person name="Gibbs R.A."/>
            <person name="Schal C."/>
            <person name="Richards S."/>
            <person name="Belles X."/>
            <person name="Korb J."/>
            <person name="Bornberg-Bauer E."/>
        </authorList>
    </citation>
    <scope>NUCLEOTIDE SEQUENCE [LARGE SCALE GENOMIC DNA]</scope>
    <source>
        <tissue evidence="5">Whole body</tissue>
    </source>
</reference>
<dbReference type="InterPro" id="IPR016024">
    <property type="entry name" value="ARM-type_fold"/>
</dbReference>
<dbReference type="Gene3D" id="1.25.10.10">
    <property type="entry name" value="Leucine-rich Repeat Variant"/>
    <property type="match status" value="1"/>
</dbReference>
<feature type="region of interest" description="Disordered" evidence="3">
    <location>
        <begin position="529"/>
        <end position="555"/>
    </location>
</feature>
<evidence type="ECO:0000313" key="6">
    <source>
        <dbReference type="Proteomes" id="UP000235965"/>
    </source>
</evidence>
<feature type="non-terminal residue" evidence="5">
    <location>
        <position position="591"/>
    </location>
</feature>
<dbReference type="GO" id="GO:0003677">
    <property type="term" value="F:DNA binding"/>
    <property type="evidence" value="ECO:0007669"/>
    <property type="project" value="UniProtKB-KW"/>
</dbReference>
<dbReference type="GO" id="GO:0017025">
    <property type="term" value="F:TBP-class protein binding"/>
    <property type="evidence" value="ECO:0007669"/>
    <property type="project" value="InterPro"/>
</dbReference>
<feature type="compositionally biased region" description="Basic and acidic residues" evidence="3">
    <location>
        <begin position="134"/>
        <end position="145"/>
    </location>
</feature>
<keyword evidence="6" id="KW-1185">Reference proteome</keyword>
<dbReference type="GO" id="GO:0004386">
    <property type="term" value="F:helicase activity"/>
    <property type="evidence" value="ECO:0007669"/>
    <property type="project" value="UniProtKB-KW"/>
</dbReference>
<keyword evidence="1" id="KW-0347">Helicase</keyword>
<dbReference type="Pfam" id="PF12054">
    <property type="entry name" value="DUF3535"/>
    <property type="match status" value="1"/>
</dbReference>
<evidence type="ECO:0000256" key="1">
    <source>
        <dbReference type="ARBA" id="ARBA00022806"/>
    </source>
</evidence>
<evidence type="ECO:0000256" key="3">
    <source>
        <dbReference type="SAM" id="MobiDB-lite"/>
    </source>
</evidence>
<dbReference type="STRING" id="105785.A0A2J7RIR9"/>
<dbReference type="AlphaFoldDB" id="A0A2J7RIR9"/>
<keyword evidence="1" id="KW-0378">Hydrolase</keyword>
<dbReference type="GO" id="GO:0016887">
    <property type="term" value="F:ATP hydrolysis activity"/>
    <property type="evidence" value="ECO:0007669"/>
    <property type="project" value="InterPro"/>
</dbReference>
<feature type="region of interest" description="Disordered" evidence="3">
    <location>
        <begin position="105"/>
        <end position="145"/>
    </location>
</feature>
<dbReference type="Proteomes" id="UP000235965">
    <property type="component" value="Unassembled WGS sequence"/>
</dbReference>
<keyword evidence="1" id="KW-0547">Nucleotide-binding</keyword>
<dbReference type="InterPro" id="IPR011989">
    <property type="entry name" value="ARM-like"/>
</dbReference>
<evidence type="ECO:0000259" key="4">
    <source>
        <dbReference type="Pfam" id="PF12054"/>
    </source>
</evidence>
<dbReference type="InterPro" id="IPR044972">
    <property type="entry name" value="Mot1"/>
</dbReference>